<evidence type="ECO:0000313" key="2">
    <source>
        <dbReference type="Proteomes" id="UP000887159"/>
    </source>
</evidence>
<accession>A0A8X6RYI6</accession>
<keyword evidence="2" id="KW-1185">Reference proteome</keyword>
<reference evidence="1" key="1">
    <citation type="submission" date="2020-08" db="EMBL/GenBank/DDBJ databases">
        <title>Multicomponent nature underlies the extraordinary mechanical properties of spider dragline silk.</title>
        <authorList>
            <person name="Kono N."/>
            <person name="Nakamura H."/>
            <person name="Mori M."/>
            <person name="Yoshida Y."/>
            <person name="Ohtoshi R."/>
            <person name="Malay A.D."/>
            <person name="Moran D.A.P."/>
            <person name="Tomita M."/>
            <person name="Numata K."/>
            <person name="Arakawa K."/>
        </authorList>
    </citation>
    <scope>NUCLEOTIDE SEQUENCE</scope>
</reference>
<gene>
    <name evidence="1" type="ORF">TNCV_1076581</name>
</gene>
<sequence>MDICSPYIAYIEKAANVTSFSFDHESYLQSLSPMARYVLLFPIPLEQESLHQVHLTCPRNGVTHQVLRFIQLSLGNAPAVQKMSRRSKERAGTGKERLFPLHKSHTTQVPLLKSAKVV</sequence>
<dbReference type="AlphaFoldDB" id="A0A8X6RYI6"/>
<evidence type="ECO:0000313" key="1">
    <source>
        <dbReference type="EMBL" id="GFX97287.1"/>
    </source>
</evidence>
<dbReference type="Proteomes" id="UP000887159">
    <property type="component" value="Unassembled WGS sequence"/>
</dbReference>
<proteinExistence type="predicted"/>
<protein>
    <submittedName>
        <fullName evidence="1">Uncharacterized protein</fullName>
    </submittedName>
</protein>
<dbReference type="EMBL" id="BMAU01021197">
    <property type="protein sequence ID" value="GFX97287.1"/>
    <property type="molecule type" value="Genomic_DNA"/>
</dbReference>
<name>A0A8X6RYI6_TRICX</name>
<comment type="caution">
    <text evidence="1">The sequence shown here is derived from an EMBL/GenBank/DDBJ whole genome shotgun (WGS) entry which is preliminary data.</text>
</comment>
<organism evidence="1 2">
    <name type="scientific">Trichonephila clavipes</name>
    <name type="common">Golden silk orbweaver</name>
    <name type="synonym">Nephila clavipes</name>
    <dbReference type="NCBI Taxonomy" id="2585209"/>
    <lineage>
        <taxon>Eukaryota</taxon>
        <taxon>Metazoa</taxon>
        <taxon>Ecdysozoa</taxon>
        <taxon>Arthropoda</taxon>
        <taxon>Chelicerata</taxon>
        <taxon>Arachnida</taxon>
        <taxon>Araneae</taxon>
        <taxon>Araneomorphae</taxon>
        <taxon>Entelegynae</taxon>
        <taxon>Araneoidea</taxon>
        <taxon>Nephilidae</taxon>
        <taxon>Trichonephila</taxon>
    </lineage>
</organism>